<keyword evidence="2" id="KW-1133">Transmembrane helix</keyword>
<organism evidence="3 4">
    <name type="scientific">Chrysochromulina tobinii</name>
    <dbReference type="NCBI Taxonomy" id="1460289"/>
    <lineage>
        <taxon>Eukaryota</taxon>
        <taxon>Haptista</taxon>
        <taxon>Haptophyta</taxon>
        <taxon>Prymnesiophyceae</taxon>
        <taxon>Prymnesiales</taxon>
        <taxon>Chrysochromulinaceae</taxon>
        <taxon>Chrysochromulina</taxon>
    </lineage>
</organism>
<dbReference type="EMBL" id="JWZX01001140">
    <property type="protein sequence ID" value="KOO34663.1"/>
    <property type="molecule type" value="Genomic_DNA"/>
</dbReference>
<dbReference type="Proteomes" id="UP000037460">
    <property type="component" value="Unassembled WGS sequence"/>
</dbReference>
<feature type="transmembrane region" description="Helical" evidence="2">
    <location>
        <begin position="220"/>
        <end position="239"/>
    </location>
</feature>
<name>A0A0M0K8E2_9EUKA</name>
<feature type="region of interest" description="Disordered" evidence="1">
    <location>
        <begin position="1"/>
        <end position="20"/>
    </location>
</feature>
<feature type="transmembrane region" description="Helical" evidence="2">
    <location>
        <begin position="111"/>
        <end position="137"/>
    </location>
</feature>
<evidence type="ECO:0000256" key="2">
    <source>
        <dbReference type="SAM" id="Phobius"/>
    </source>
</evidence>
<reference evidence="4" key="1">
    <citation type="journal article" date="2015" name="PLoS Genet.">
        <title>Genome Sequence and Transcriptome Analyses of Chrysochromulina tobin: Metabolic Tools for Enhanced Algal Fitness in the Prominent Order Prymnesiales (Haptophyceae).</title>
        <authorList>
            <person name="Hovde B.T."/>
            <person name="Deodato C.R."/>
            <person name="Hunsperger H.M."/>
            <person name="Ryken S.A."/>
            <person name="Yost W."/>
            <person name="Jha R.K."/>
            <person name="Patterson J."/>
            <person name="Monnat R.J. Jr."/>
            <person name="Barlow S.B."/>
            <person name="Starkenburg S.R."/>
            <person name="Cattolico R.A."/>
        </authorList>
    </citation>
    <scope>NUCLEOTIDE SEQUENCE</scope>
    <source>
        <strain evidence="4">CCMP291</strain>
    </source>
</reference>
<protein>
    <submittedName>
        <fullName evidence="3">Uncharacterized protein</fullName>
    </submittedName>
</protein>
<comment type="caution">
    <text evidence="3">The sequence shown here is derived from an EMBL/GenBank/DDBJ whole genome shotgun (WGS) entry which is preliminary data.</text>
</comment>
<keyword evidence="4" id="KW-1185">Reference proteome</keyword>
<accession>A0A0M0K8E2</accession>
<evidence type="ECO:0000256" key="1">
    <source>
        <dbReference type="SAM" id="MobiDB-lite"/>
    </source>
</evidence>
<keyword evidence="2" id="KW-0472">Membrane</keyword>
<proteinExistence type="predicted"/>
<keyword evidence="2" id="KW-0812">Transmembrane</keyword>
<sequence>MLYSQQLTGGGERRSVVPPPQKVDRSCLDKIFFKAESLEIILYEFGADMSSLASDGQYWRSVFGGARIVLGTIRCSPNVFLTFRYLLLSATACCLYFQVTTNSATVDYHVLLYFDVWIGIVMCLYFLLATALSTIAVCTSGPPSRRTPFVVRLTEILYGMLLPSVWVNMLNTFCVEVAHYRNCVPSIAQHADWRVYEQLGLDGALLGIFMLDATFNRQPYYALFHAVFGLCFCFFYLGFTGVYQAVGGTDVWGHS</sequence>
<evidence type="ECO:0000313" key="4">
    <source>
        <dbReference type="Proteomes" id="UP000037460"/>
    </source>
</evidence>
<gene>
    <name evidence="3" type="ORF">Ctob_015777</name>
</gene>
<dbReference type="AlphaFoldDB" id="A0A0M0K8E2"/>
<evidence type="ECO:0000313" key="3">
    <source>
        <dbReference type="EMBL" id="KOO34663.1"/>
    </source>
</evidence>
<feature type="transmembrane region" description="Helical" evidence="2">
    <location>
        <begin position="79"/>
        <end position="99"/>
    </location>
</feature>